<evidence type="ECO:0000313" key="1">
    <source>
        <dbReference type="EMBL" id="MFC4729106.1"/>
    </source>
</evidence>
<dbReference type="Proteomes" id="UP001595892">
    <property type="component" value="Unassembled WGS sequence"/>
</dbReference>
<name>A0ABV9NLF1_9GAMM</name>
<protein>
    <submittedName>
        <fullName evidence="1">Uncharacterized protein</fullName>
    </submittedName>
</protein>
<evidence type="ECO:0000313" key="2">
    <source>
        <dbReference type="Proteomes" id="UP001595892"/>
    </source>
</evidence>
<comment type="caution">
    <text evidence="1">The sequence shown here is derived from an EMBL/GenBank/DDBJ whole genome shotgun (WGS) entry which is preliminary data.</text>
</comment>
<sequence length="101" mass="11767">MSLLDEARAILRESPTPERMRHMADMFPHLVRELEKPPVGFEEMEKQKHALAEALTELMMALAHVRDHFGQDPEYSALFVEVEKPWRKVSAQIEALLRMAR</sequence>
<dbReference type="EMBL" id="JBHSGG010000036">
    <property type="protein sequence ID" value="MFC4729106.1"/>
    <property type="molecule type" value="Genomic_DNA"/>
</dbReference>
<reference evidence="2" key="1">
    <citation type="journal article" date="2019" name="Int. J. Syst. Evol. Microbiol.">
        <title>The Global Catalogue of Microorganisms (GCM) 10K type strain sequencing project: providing services to taxonomists for standard genome sequencing and annotation.</title>
        <authorList>
            <consortium name="The Broad Institute Genomics Platform"/>
            <consortium name="The Broad Institute Genome Sequencing Center for Infectious Disease"/>
            <person name="Wu L."/>
            <person name="Ma J."/>
        </authorList>
    </citation>
    <scope>NUCLEOTIDE SEQUENCE [LARGE SCALE GENOMIC DNA]</scope>
    <source>
        <strain evidence="2">CGMCC 1.13574</strain>
    </source>
</reference>
<organism evidence="1 2">
    <name type="scientific">Coralloluteibacterium thermophilum</name>
    <dbReference type="NCBI Taxonomy" id="2707049"/>
    <lineage>
        <taxon>Bacteria</taxon>
        <taxon>Pseudomonadati</taxon>
        <taxon>Pseudomonadota</taxon>
        <taxon>Gammaproteobacteria</taxon>
        <taxon>Lysobacterales</taxon>
        <taxon>Lysobacteraceae</taxon>
        <taxon>Coralloluteibacterium</taxon>
    </lineage>
</organism>
<keyword evidence="2" id="KW-1185">Reference proteome</keyword>
<gene>
    <name evidence="1" type="ORF">ACFO3Q_13105</name>
</gene>
<proteinExistence type="predicted"/>
<dbReference type="RefSeq" id="WP_377005178.1">
    <property type="nucleotide sequence ID" value="NZ_JBHSGG010000036.1"/>
</dbReference>
<accession>A0ABV9NLF1</accession>